<dbReference type="RefSeq" id="WP_071314445.1">
    <property type="nucleotide sequence ID" value="NZ_MLQQ01000044.1"/>
</dbReference>
<sequence length="92" mass="10375">MSKYKYEKKDFIYVIAICIITLIFVIGNFYWRTESSGTTLNNVATGISIVLAVVAIVITLVNVAGQRNGILEIKDTAEKLEALHRESYDLYQ</sequence>
<organism evidence="2 3">
    <name type="scientific">Anaerobacillus arseniciselenatis</name>
    <dbReference type="NCBI Taxonomy" id="85682"/>
    <lineage>
        <taxon>Bacteria</taxon>
        <taxon>Bacillati</taxon>
        <taxon>Bacillota</taxon>
        <taxon>Bacilli</taxon>
        <taxon>Bacillales</taxon>
        <taxon>Bacillaceae</taxon>
        <taxon>Anaerobacillus</taxon>
    </lineage>
</organism>
<feature type="transmembrane region" description="Helical" evidence="1">
    <location>
        <begin position="43"/>
        <end position="64"/>
    </location>
</feature>
<proteinExistence type="predicted"/>
<dbReference type="EMBL" id="MLQQ01000044">
    <property type="protein sequence ID" value="OIJ09420.1"/>
    <property type="molecule type" value="Genomic_DNA"/>
</dbReference>
<reference evidence="2 3" key="1">
    <citation type="submission" date="2016-10" db="EMBL/GenBank/DDBJ databases">
        <title>Draft genome sequences of four alkaliphilic bacteria belonging to the Anaerobacillus genus.</title>
        <authorList>
            <person name="Bassil N.M."/>
            <person name="Lloyd J.R."/>
        </authorList>
    </citation>
    <scope>NUCLEOTIDE SEQUENCE [LARGE SCALE GENOMIC DNA]</scope>
    <source>
        <strain evidence="2 3">DSM 15340</strain>
    </source>
</reference>
<gene>
    <name evidence="2" type="ORF">BKP35_16325</name>
</gene>
<feature type="transmembrane region" description="Helical" evidence="1">
    <location>
        <begin position="12"/>
        <end position="31"/>
    </location>
</feature>
<keyword evidence="1" id="KW-0812">Transmembrane</keyword>
<evidence type="ECO:0000313" key="3">
    <source>
        <dbReference type="Proteomes" id="UP000180098"/>
    </source>
</evidence>
<keyword evidence="1" id="KW-0472">Membrane</keyword>
<protein>
    <submittedName>
        <fullName evidence="2">Uncharacterized protein</fullName>
    </submittedName>
</protein>
<comment type="caution">
    <text evidence="2">The sequence shown here is derived from an EMBL/GenBank/DDBJ whole genome shotgun (WGS) entry which is preliminary data.</text>
</comment>
<evidence type="ECO:0000256" key="1">
    <source>
        <dbReference type="SAM" id="Phobius"/>
    </source>
</evidence>
<evidence type="ECO:0000313" key="2">
    <source>
        <dbReference type="EMBL" id="OIJ09420.1"/>
    </source>
</evidence>
<accession>A0A1S2LAZ5</accession>
<keyword evidence="1" id="KW-1133">Transmembrane helix</keyword>
<name>A0A1S2LAZ5_9BACI</name>
<keyword evidence="3" id="KW-1185">Reference proteome</keyword>
<dbReference type="Proteomes" id="UP000180098">
    <property type="component" value="Unassembled WGS sequence"/>
</dbReference>
<dbReference type="AlphaFoldDB" id="A0A1S2LAZ5"/>